<organism evidence="2 3">
    <name type="scientific">Novosphingobium aerophilum</name>
    <dbReference type="NCBI Taxonomy" id="2839843"/>
    <lineage>
        <taxon>Bacteria</taxon>
        <taxon>Pseudomonadati</taxon>
        <taxon>Pseudomonadota</taxon>
        <taxon>Alphaproteobacteria</taxon>
        <taxon>Sphingomonadales</taxon>
        <taxon>Sphingomonadaceae</taxon>
        <taxon>Novosphingobium</taxon>
    </lineage>
</organism>
<reference evidence="2 3" key="1">
    <citation type="submission" date="2020-08" db="EMBL/GenBank/DDBJ databases">
        <title>The genome sequence of Novosphingobium flavum 4Y4.</title>
        <authorList>
            <person name="Liu Y."/>
        </authorList>
    </citation>
    <scope>NUCLEOTIDE SEQUENCE [LARGE SCALE GENOMIC DNA]</scope>
    <source>
        <strain evidence="2 3">4Y4</strain>
    </source>
</reference>
<evidence type="ECO:0000256" key="1">
    <source>
        <dbReference type="SAM" id="SignalP"/>
    </source>
</evidence>
<proteinExistence type="predicted"/>
<dbReference type="PROSITE" id="PS51257">
    <property type="entry name" value="PROKAR_LIPOPROTEIN"/>
    <property type="match status" value="1"/>
</dbReference>
<feature type="chain" id="PRO_5030610367" evidence="1">
    <location>
        <begin position="22"/>
        <end position="162"/>
    </location>
</feature>
<dbReference type="EMBL" id="JACLAU010000029">
    <property type="protein sequence ID" value="MBC2652895.1"/>
    <property type="molecule type" value="Genomic_DNA"/>
</dbReference>
<protein>
    <submittedName>
        <fullName evidence="2">Uncharacterized protein</fullName>
    </submittedName>
</protein>
<evidence type="ECO:0000313" key="3">
    <source>
        <dbReference type="Proteomes" id="UP000520156"/>
    </source>
</evidence>
<accession>A0A7X1KD22</accession>
<gene>
    <name evidence="2" type="ORF">H7F49_14450</name>
</gene>
<dbReference type="Proteomes" id="UP000520156">
    <property type="component" value="Unassembled WGS sequence"/>
</dbReference>
<sequence>MRRTSWLTLAALIAACGPLHATPPALRFWVDEGEDYDIVTVVGSRGEYIAILWEINFKNPVIYPTPENDEAIVIAELDQSTPDIYDTIRYVRVRKITDNTWNVSNCESKEIYTSEANKLTSIAKLEKLARVALARAVKLGKPVPGETCQPAKEVKKGSRIYD</sequence>
<name>A0A7X1KD22_9SPHN</name>
<keyword evidence="1" id="KW-0732">Signal</keyword>
<evidence type="ECO:0000313" key="2">
    <source>
        <dbReference type="EMBL" id="MBC2652895.1"/>
    </source>
</evidence>
<dbReference type="AlphaFoldDB" id="A0A7X1KD22"/>
<dbReference type="RefSeq" id="WP_185684286.1">
    <property type="nucleotide sequence ID" value="NZ_JACLAU010000029.1"/>
</dbReference>
<feature type="signal peptide" evidence="1">
    <location>
        <begin position="1"/>
        <end position="21"/>
    </location>
</feature>
<keyword evidence="3" id="KW-1185">Reference proteome</keyword>
<comment type="caution">
    <text evidence="2">The sequence shown here is derived from an EMBL/GenBank/DDBJ whole genome shotgun (WGS) entry which is preliminary data.</text>
</comment>